<evidence type="ECO:0000256" key="14">
    <source>
        <dbReference type="ARBA" id="ARBA00070345"/>
    </source>
</evidence>
<keyword evidence="9" id="KW-0445">Lipid transport</keyword>
<dbReference type="InterPro" id="IPR023393">
    <property type="entry name" value="START-like_dom_sf"/>
</dbReference>
<dbReference type="GeneTree" id="ENSGT00940000165821"/>
<evidence type="ECO:0000256" key="4">
    <source>
        <dbReference type="ARBA" id="ARBA00022448"/>
    </source>
</evidence>
<dbReference type="InterPro" id="IPR051213">
    <property type="entry name" value="START_lipid_transfer"/>
</dbReference>
<dbReference type="GO" id="GO:0016020">
    <property type="term" value="C:membrane"/>
    <property type="evidence" value="ECO:0007669"/>
    <property type="project" value="UniProtKB-SubCell"/>
</dbReference>
<evidence type="ECO:0000256" key="9">
    <source>
        <dbReference type="ARBA" id="ARBA00023055"/>
    </source>
</evidence>
<dbReference type="AlphaFoldDB" id="A0A3Q3D596"/>
<evidence type="ECO:0000259" key="17">
    <source>
        <dbReference type="PROSITE" id="PS50848"/>
    </source>
</evidence>
<evidence type="ECO:0000256" key="8">
    <source>
        <dbReference type="ARBA" id="ARBA00022990"/>
    </source>
</evidence>
<evidence type="ECO:0000256" key="5">
    <source>
        <dbReference type="ARBA" id="ARBA00022490"/>
    </source>
</evidence>
<accession>A0A3Q3D596</accession>
<dbReference type="FunFam" id="3.30.530.20:FF:000008">
    <property type="entry name" value="START domain containing 10"/>
    <property type="match status" value="1"/>
</dbReference>
<keyword evidence="12" id="KW-0472">Membrane</keyword>
<evidence type="ECO:0000256" key="6">
    <source>
        <dbReference type="ARBA" id="ARBA00022553"/>
    </source>
</evidence>
<dbReference type="Gene3D" id="3.30.530.20">
    <property type="match status" value="1"/>
</dbReference>
<dbReference type="Ensembl" id="ENSHCOT00000009366.1">
    <property type="protein sequence ID" value="ENSHCOP00000003069.1"/>
    <property type="gene ID" value="ENSHCOG00000004361.1"/>
</dbReference>
<keyword evidence="10" id="KW-0969">Cilium</keyword>
<feature type="domain" description="START" evidence="17">
    <location>
        <begin position="39"/>
        <end position="196"/>
    </location>
</feature>
<name>A0A3Q3D596_HIPCM</name>
<organism evidence="18 19">
    <name type="scientific">Hippocampus comes</name>
    <name type="common">Tiger tail seahorse</name>
    <dbReference type="NCBI Taxonomy" id="109280"/>
    <lineage>
        <taxon>Eukaryota</taxon>
        <taxon>Metazoa</taxon>
        <taxon>Chordata</taxon>
        <taxon>Craniata</taxon>
        <taxon>Vertebrata</taxon>
        <taxon>Euteleostomi</taxon>
        <taxon>Actinopterygii</taxon>
        <taxon>Neopterygii</taxon>
        <taxon>Teleostei</taxon>
        <taxon>Neoteleostei</taxon>
        <taxon>Acanthomorphata</taxon>
        <taxon>Syngnathiaria</taxon>
        <taxon>Syngnathiformes</taxon>
        <taxon>Syngnathoidei</taxon>
        <taxon>Syngnathidae</taxon>
        <taxon>Hippocampus</taxon>
    </lineage>
</organism>
<dbReference type="GO" id="GO:0005829">
    <property type="term" value="C:cytosol"/>
    <property type="evidence" value="ECO:0007669"/>
    <property type="project" value="UniProtKB-ARBA"/>
</dbReference>
<reference evidence="18" key="2">
    <citation type="submission" date="2025-09" db="UniProtKB">
        <authorList>
            <consortium name="Ensembl"/>
        </authorList>
    </citation>
    <scope>IDENTIFICATION</scope>
</reference>
<proteinExistence type="predicted"/>
<evidence type="ECO:0000256" key="12">
    <source>
        <dbReference type="ARBA" id="ARBA00023136"/>
    </source>
</evidence>
<reference evidence="18" key="1">
    <citation type="submission" date="2025-08" db="UniProtKB">
        <authorList>
            <consortium name="Ensembl"/>
        </authorList>
    </citation>
    <scope>IDENTIFICATION</scope>
</reference>
<sequence>MSFASILPDDSAFVDFKDQCLSTTGNWHNKYDKHGMQVWMEIPKDKGNSNGPKVHKIKCKMTIKEVSAATMYDVIHDSEYRKIWDPNMEEGYDIARVSDCADLGYYSWRCPKPIRNRDVVTLRSWRVTDKEYLIINFSVKHPKFPPRTNMVRAVSILTGYYIEPTGPNSCNFIYLSQADPKGKMDFSSTNQTNWILFFLVLKCVHDAGKQYPKWKEQNNPDNKPWLYPEQCRLPRMNPAELAIQRGDSLENVDESAMLDEKNKNMFF</sequence>
<evidence type="ECO:0000256" key="7">
    <source>
        <dbReference type="ARBA" id="ARBA00022846"/>
    </source>
</evidence>
<dbReference type="GO" id="GO:0006869">
    <property type="term" value="P:lipid transport"/>
    <property type="evidence" value="ECO:0007669"/>
    <property type="project" value="UniProtKB-KW"/>
</dbReference>
<dbReference type="Proteomes" id="UP000264820">
    <property type="component" value="Unplaced"/>
</dbReference>
<dbReference type="GO" id="GO:0008289">
    <property type="term" value="F:lipid binding"/>
    <property type="evidence" value="ECO:0007669"/>
    <property type="project" value="UniProtKB-KW"/>
</dbReference>
<keyword evidence="5" id="KW-0963">Cytoplasm</keyword>
<keyword evidence="11" id="KW-0446">Lipid-binding</keyword>
<dbReference type="InterPro" id="IPR041951">
    <property type="entry name" value="STARD10_START"/>
</dbReference>
<evidence type="ECO:0000256" key="2">
    <source>
        <dbReference type="ARBA" id="ARBA00004370"/>
    </source>
</evidence>
<keyword evidence="8" id="KW-0007">Acetylation</keyword>
<dbReference type="STRING" id="109280.ENSHCOP00000003069"/>
<dbReference type="SMART" id="SM00234">
    <property type="entry name" value="START"/>
    <property type="match status" value="1"/>
</dbReference>
<evidence type="ECO:0000256" key="10">
    <source>
        <dbReference type="ARBA" id="ARBA00023069"/>
    </source>
</evidence>
<dbReference type="CDD" id="cd08871">
    <property type="entry name" value="START_STARD10-like"/>
    <property type="match status" value="1"/>
</dbReference>
<protein>
    <recommendedName>
        <fullName evidence="14">START domain-containing protein 10</fullName>
    </recommendedName>
    <alternativeName>
        <fullName evidence="15">PCTP-like protein</fullName>
    </alternativeName>
    <alternativeName>
        <fullName evidence="16">StAR-related lipid transfer protein 10</fullName>
    </alternativeName>
</protein>
<evidence type="ECO:0000256" key="11">
    <source>
        <dbReference type="ARBA" id="ARBA00023121"/>
    </source>
</evidence>
<comment type="subcellular location">
    <subcellularLocation>
        <location evidence="1">Cell projection</location>
        <location evidence="1">Cilium</location>
        <location evidence="1">Flagellum</location>
    </subcellularLocation>
    <subcellularLocation>
        <location evidence="3">Cytoplasm</location>
    </subcellularLocation>
    <subcellularLocation>
        <location evidence="2">Membrane</location>
    </subcellularLocation>
</comment>
<evidence type="ECO:0000256" key="1">
    <source>
        <dbReference type="ARBA" id="ARBA00004230"/>
    </source>
</evidence>
<evidence type="ECO:0000313" key="19">
    <source>
        <dbReference type="Proteomes" id="UP000264820"/>
    </source>
</evidence>
<evidence type="ECO:0000256" key="15">
    <source>
        <dbReference type="ARBA" id="ARBA00076937"/>
    </source>
</evidence>
<keyword evidence="19" id="KW-1185">Reference proteome</keyword>
<keyword evidence="6" id="KW-0597">Phosphoprotein</keyword>
<evidence type="ECO:0000256" key="13">
    <source>
        <dbReference type="ARBA" id="ARBA00023273"/>
    </source>
</evidence>
<keyword evidence="7" id="KW-0282">Flagellum</keyword>
<dbReference type="PROSITE" id="PS50848">
    <property type="entry name" value="START"/>
    <property type="match status" value="1"/>
</dbReference>
<evidence type="ECO:0000256" key="3">
    <source>
        <dbReference type="ARBA" id="ARBA00004496"/>
    </source>
</evidence>
<keyword evidence="13" id="KW-0966">Cell projection</keyword>
<dbReference type="PANTHER" id="PTHR19308">
    <property type="entry name" value="PHOSPHATIDYLCHOLINE TRANSFER PROTEIN"/>
    <property type="match status" value="1"/>
</dbReference>
<dbReference type="InterPro" id="IPR002913">
    <property type="entry name" value="START_lipid-bd_dom"/>
</dbReference>
<dbReference type="PANTHER" id="PTHR19308:SF33">
    <property type="entry name" value="START DOMAIN CONTAINING 10"/>
    <property type="match status" value="1"/>
</dbReference>
<keyword evidence="4" id="KW-0813">Transport</keyword>
<dbReference type="GO" id="GO:0031514">
    <property type="term" value="C:motile cilium"/>
    <property type="evidence" value="ECO:0007669"/>
    <property type="project" value="UniProtKB-SubCell"/>
</dbReference>
<dbReference type="Pfam" id="PF01852">
    <property type="entry name" value="START"/>
    <property type="match status" value="1"/>
</dbReference>
<evidence type="ECO:0000256" key="16">
    <source>
        <dbReference type="ARBA" id="ARBA00080073"/>
    </source>
</evidence>
<evidence type="ECO:0000313" key="18">
    <source>
        <dbReference type="Ensembl" id="ENSHCOP00000003069.1"/>
    </source>
</evidence>
<dbReference type="SUPFAM" id="SSF55961">
    <property type="entry name" value="Bet v1-like"/>
    <property type="match status" value="1"/>
</dbReference>